<dbReference type="RefSeq" id="WP_167236122.1">
    <property type="nucleotide sequence ID" value="NZ_WHJF01000011.1"/>
</dbReference>
<dbReference type="Proteomes" id="UP000610594">
    <property type="component" value="Unassembled WGS sequence"/>
</dbReference>
<reference evidence="1 2" key="1">
    <citation type="submission" date="2019-10" db="EMBL/GenBank/DDBJ databases">
        <title>Taxonomy of Antarctic Massilia spp.: description of Massilia rubra sp. nov., Massilia aquatica sp. nov., Massilia mucilaginosa sp. nov., Massilia frigida sp. nov. isolated from streams, lakes and regoliths.</title>
        <authorList>
            <person name="Holochova P."/>
            <person name="Sedlacek I."/>
            <person name="Kralova S."/>
            <person name="Maslanova I."/>
            <person name="Busse H.-J."/>
            <person name="Stankova E."/>
            <person name="Vrbovska V."/>
            <person name="Kovarovic V."/>
            <person name="Bartak M."/>
            <person name="Svec P."/>
            <person name="Pantucek R."/>
        </authorList>
    </citation>
    <scope>NUCLEOTIDE SEQUENCE [LARGE SCALE GENOMIC DNA]</scope>
    <source>
        <strain evidence="1 2">CCM 8694</strain>
    </source>
</reference>
<accession>A0ABX0MRB1</accession>
<proteinExistence type="predicted"/>
<gene>
    <name evidence="1" type="ORF">F1735_06195</name>
</gene>
<evidence type="ECO:0000313" key="2">
    <source>
        <dbReference type="Proteomes" id="UP000610594"/>
    </source>
</evidence>
<keyword evidence="2" id="KW-1185">Reference proteome</keyword>
<name>A0ABX0MRB1_9BURK</name>
<evidence type="ECO:0000313" key="1">
    <source>
        <dbReference type="EMBL" id="NHZ61894.1"/>
    </source>
</evidence>
<dbReference type="EMBL" id="WHJF01000011">
    <property type="protein sequence ID" value="NHZ61894.1"/>
    <property type="molecule type" value="Genomic_DNA"/>
</dbReference>
<sequence length="108" mass="11608">MRISVACSFGARLVGLLGRRALAPDEGLLLAPCSNIHTLFMRFAIDVVFLDSEGLILAIHRDVKPWRVRAARRAHACLELAGGGALRAGLAVDQRLARLASHRLAVAS</sequence>
<organism evidence="1 2">
    <name type="scientific">Massilia genomosp. 1</name>
    <dbReference type="NCBI Taxonomy" id="2609280"/>
    <lineage>
        <taxon>Bacteria</taxon>
        <taxon>Pseudomonadati</taxon>
        <taxon>Pseudomonadota</taxon>
        <taxon>Betaproteobacteria</taxon>
        <taxon>Burkholderiales</taxon>
        <taxon>Oxalobacteraceae</taxon>
        <taxon>Telluria group</taxon>
        <taxon>Massilia</taxon>
    </lineage>
</organism>
<dbReference type="Gene3D" id="2.60.120.1140">
    <property type="entry name" value="Protein of unknown function DUF192"/>
    <property type="match status" value="1"/>
</dbReference>
<dbReference type="PANTHER" id="PTHR37953:SF1">
    <property type="entry name" value="UPF0127 PROTEIN MJ1496"/>
    <property type="match status" value="1"/>
</dbReference>
<protein>
    <submittedName>
        <fullName evidence="1">DUF192 domain-containing protein</fullName>
    </submittedName>
</protein>
<comment type="caution">
    <text evidence="1">The sequence shown here is derived from an EMBL/GenBank/DDBJ whole genome shotgun (WGS) entry which is preliminary data.</text>
</comment>
<dbReference type="InterPro" id="IPR003795">
    <property type="entry name" value="DUF192"/>
</dbReference>
<dbReference type="PANTHER" id="PTHR37953">
    <property type="entry name" value="UPF0127 PROTEIN MJ1496"/>
    <property type="match status" value="1"/>
</dbReference>
<dbReference type="Pfam" id="PF02643">
    <property type="entry name" value="DUF192"/>
    <property type="match status" value="1"/>
</dbReference>
<dbReference type="InterPro" id="IPR038695">
    <property type="entry name" value="Saro_0823-like_sf"/>
</dbReference>